<evidence type="ECO:0000256" key="2">
    <source>
        <dbReference type="SAM" id="MobiDB-lite"/>
    </source>
</evidence>
<keyword evidence="4" id="KW-1185">Reference proteome</keyword>
<dbReference type="PaxDb" id="9796-ENSECAP00000026429"/>
<evidence type="ECO:0000313" key="4">
    <source>
        <dbReference type="Proteomes" id="UP000002281"/>
    </source>
</evidence>
<dbReference type="STRING" id="9796.ENSECAP00000026429"/>
<feature type="region of interest" description="Disordered" evidence="2">
    <location>
        <begin position="31"/>
        <end position="91"/>
    </location>
</feature>
<dbReference type="Pfam" id="PF15397">
    <property type="entry name" value="DUF4618"/>
    <property type="match status" value="1"/>
</dbReference>
<reference evidence="3 4" key="1">
    <citation type="journal article" date="2009" name="Science">
        <title>Genome sequence, comparative analysis, and population genetics of the domestic horse.</title>
        <authorList>
            <consortium name="Broad Institute Genome Sequencing Platform"/>
            <consortium name="Broad Institute Whole Genome Assembly Team"/>
            <person name="Wade C.M."/>
            <person name="Giulotto E."/>
            <person name="Sigurdsson S."/>
            <person name="Zoli M."/>
            <person name="Gnerre S."/>
            <person name="Imsland F."/>
            <person name="Lear T.L."/>
            <person name="Adelson D.L."/>
            <person name="Bailey E."/>
            <person name="Bellone R.R."/>
            <person name="Bloecker H."/>
            <person name="Distl O."/>
            <person name="Edgar R.C."/>
            <person name="Garber M."/>
            <person name="Leeb T."/>
            <person name="Mauceli E."/>
            <person name="MacLeod J.N."/>
            <person name="Penedo M.C.T."/>
            <person name="Raison J.M."/>
            <person name="Sharpe T."/>
            <person name="Vogel J."/>
            <person name="Andersson L."/>
            <person name="Antczak D.F."/>
            <person name="Biagi T."/>
            <person name="Binns M.M."/>
            <person name="Chowdhary B.P."/>
            <person name="Coleman S.J."/>
            <person name="Della Valle G."/>
            <person name="Fryc S."/>
            <person name="Guerin G."/>
            <person name="Hasegawa T."/>
            <person name="Hill E.W."/>
            <person name="Jurka J."/>
            <person name="Kiialainen A."/>
            <person name="Lindgren G."/>
            <person name="Liu J."/>
            <person name="Magnani E."/>
            <person name="Mickelson J.R."/>
            <person name="Murray J."/>
            <person name="Nergadze S.G."/>
            <person name="Onofrio R."/>
            <person name="Pedroni S."/>
            <person name="Piras M.F."/>
            <person name="Raudsepp T."/>
            <person name="Rocchi M."/>
            <person name="Roeed K.H."/>
            <person name="Ryder O.A."/>
            <person name="Searle S."/>
            <person name="Skow L."/>
            <person name="Swinburne J.E."/>
            <person name="Syvaenen A.C."/>
            <person name="Tozaki T."/>
            <person name="Valberg S.J."/>
            <person name="Vaudin M."/>
            <person name="White J.R."/>
            <person name="Zody M.C."/>
            <person name="Lander E.S."/>
            <person name="Lindblad-Toh K."/>
        </authorList>
    </citation>
    <scope>NUCLEOTIDE SEQUENCE [LARGE SCALE GENOMIC DNA]</scope>
    <source>
        <strain evidence="3 4">Thoroughbred</strain>
    </source>
</reference>
<dbReference type="Ensembl" id="ENSECAT00000042936.2">
    <property type="protein sequence ID" value="ENSECAP00000026429.1"/>
    <property type="gene ID" value="ENSECAG00000003445.4"/>
</dbReference>
<keyword evidence="1" id="KW-0175">Coiled coil</keyword>
<evidence type="ECO:0000256" key="1">
    <source>
        <dbReference type="SAM" id="Coils"/>
    </source>
</evidence>
<dbReference type="Bgee" id="ENSECAG00000003445">
    <property type="expression patterns" value="Expressed in epithelium of bronchus and 22 other cell types or tissues"/>
</dbReference>
<dbReference type="FunCoup" id="A0A3Q2H0M0">
    <property type="interactions" value="425"/>
</dbReference>
<dbReference type="GeneTree" id="ENSGT00390000003339"/>
<gene>
    <name evidence="5" type="primary">C22H20orf96</name>
    <name evidence="3" type="synonym">C20orf96</name>
</gene>
<reference evidence="3" key="2">
    <citation type="submission" date="2025-08" db="UniProtKB">
        <authorList>
            <consortium name="Ensembl"/>
        </authorList>
    </citation>
    <scope>IDENTIFICATION</scope>
    <source>
        <strain evidence="3">Thoroughbred</strain>
    </source>
</reference>
<feature type="compositionally biased region" description="Polar residues" evidence="2">
    <location>
        <begin position="36"/>
        <end position="61"/>
    </location>
</feature>
<dbReference type="InterPro" id="IPR029236">
    <property type="entry name" value="DUF4618"/>
</dbReference>
<feature type="coiled-coil region" evidence="1">
    <location>
        <begin position="167"/>
        <end position="255"/>
    </location>
</feature>
<dbReference type="PANTHER" id="PTHR28574">
    <property type="entry name" value="RIKEN CDNA 6820408C15"/>
    <property type="match status" value="1"/>
</dbReference>
<accession>A0A3Q2H0M0</accession>
<organism evidence="3 4">
    <name type="scientific">Equus caballus</name>
    <name type="common">Horse</name>
    <dbReference type="NCBI Taxonomy" id="9796"/>
    <lineage>
        <taxon>Eukaryota</taxon>
        <taxon>Metazoa</taxon>
        <taxon>Chordata</taxon>
        <taxon>Craniata</taxon>
        <taxon>Vertebrata</taxon>
        <taxon>Euteleostomi</taxon>
        <taxon>Mammalia</taxon>
        <taxon>Eutheria</taxon>
        <taxon>Laurasiatheria</taxon>
        <taxon>Perissodactyla</taxon>
        <taxon>Equidae</taxon>
        <taxon>Equus</taxon>
    </lineage>
</organism>
<sequence>MARVFAKPDHSGIPSTMQKFQILDYDPWQRSKQRTKSSTLPPVLQTSGQKKSKMKTLTSVQPGLYSKPTMLMTSQPRNPQDLRGGKVDSGKTQASIRLMKMMLRNRRTSLQELRSHENFLTRLNGELVRNIQDMEDSAAQKVRAMLQQQDIFATVMDILEYSNNKKLQQMKCELQEWQEKEEAKMRHLERQVEQLNARIHKTKEEVSFLSTYMDHEYPVRSVQIASLARQLQQVKDSQQDELDDLNEMRRKVLESLSNKIQKKKRKLLRSLVVKTQSPYEEALLQKTRDSQDILKCTGRFREFIKHFEEEIPILRAEVQQLQVQLQEPRDIIFADVLLRRPKYVIFLQLPLKLAALQGRRGSPFSGKAACVEGRTLDREEGHLGFCLGAATDHVADVTSPISGPQCPLCAQQAESGNLYGPF</sequence>
<proteinExistence type="predicted"/>
<dbReference type="AlphaFoldDB" id="A0A3Q2H0M0"/>
<dbReference type="InParanoid" id="A0A3Q2H0M0"/>
<name>A0A3Q2H0M0_HORSE</name>
<reference evidence="3" key="3">
    <citation type="submission" date="2025-09" db="UniProtKB">
        <authorList>
            <consortium name="Ensembl"/>
        </authorList>
    </citation>
    <scope>IDENTIFICATION</scope>
    <source>
        <strain evidence="3">Thoroughbred</strain>
    </source>
</reference>
<evidence type="ECO:0000313" key="3">
    <source>
        <dbReference type="Ensembl" id="ENSECAP00000026429.1"/>
    </source>
</evidence>
<dbReference type="Proteomes" id="UP000002281">
    <property type="component" value="Chromosome 22"/>
</dbReference>
<evidence type="ECO:0000313" key="5">
    <source>
        <dbReference type="VGNC" id="VGNC:51517"/>
    </source>
</evidence>
<dbReference type="VGNC" id="VGNC:51517">
    <property type="gene designation" value="C22H20orf96"/>
</dbReference>
<protein>
    <submittedName>
        <fullName evidence="3">Chromosome 22 C20orf96 homolog</fullName>
    </submittedName>
</protein>
<dbReference type="PANTHER" id="PTHR28574:SF1">
    <property type="entry name" value="RIKEN CDNA 6820408C15 GENE"/>
    <property type="match status" value="1"/>
</dbReference>